<name>A0ACC0UJV1_9AGAM</name>
<proteinExistence type="predicted"/>
<gene>
    <name evidence="1" type="ORF">F5148DRAFT_1323126</name>
</gene>
<comment type="caution">
    <text evidence="1">The sequence shown here is derived from an EMBL/GenBank/DDBJ whole genome shotgun (WGS) entry which is preliminary data.</text>
</comment>
<accession>A0ACC0UJV1</accession>
<evidence type="ECO:0000313" key="1">
    <source>
        <dbReference type="EMBL" id="KAI9511334.1"/>
    </source>
</evidence>
<organism evidence="1 2">
    <name type="scientific">Russula earlei</name>
    <dbReference type="NCBI Taxonomy" id="71964"/>
    <lineage>
        <taxon>Eukaryota</taxon>
        <taxon>Fungi</taxon>
        <taxon>Dikarya</taxon>
        <taxon>Basidiomycota</taxon>
        <taxon>Agaricomycotina</taxon>
        <taxon>Agaricomycetes</taxon>
        <taxon>Russulales</taxon>
        <taxon>Russulaceae</taxon>
        <taxon>Russula</taxon>
    </lineage>
</organism>
<keyword evidence="2" id="KW-1185">Reference proteome</keyword>
<dbReference type="EMBL" id="JAGFNK010000023">
    <property type="protein sequence ID" value="KAI9511334.1"/>
    <property type="molecule type" value="Genomic_DNA"/>
</dbReference>
<dbReference type="Proteomes" id="UP001207468">
    <property type="component" value="Unassembled WGS sequence"/>
</dbReference>
<reference evidence="1" key="1">
    <citation type="submission" date="2021-03" db="EMBL/GenBank/DDBJ databases">
        <title>Evolutionary priming and transition to the ectomycorrhizal habit in an iconic lineage of mushroom-forming fungi: is preadaptation a requirement?</title>
        <authorList>
            <consortium name="DOE Joint Genome Institute"/>
            <person name="Looney B.P."/>
            <person name="Miyauchi S."/>
            <person name="Morin E."/>
            <person name="Drula E."/>
            <person name="Courty P.E."/>
            <person name="Chicoki N."/>
            <person name="Fauchery L."/>
            <person name="Kohler A."/>
            <person name="Kuo A."/>
            <person name="LaButti K."/>
            <person name="Pangilinan J."/>
            <person name="Lipzen A."/>
            <person name="Riley R."/>
            <person name="Andreopoulos W."/>
            <person name="He G."/>
            <person name="Johnson J."/>
            <person name="Barry K.W."/>
            <person name="Grigoriev I.V."/>
            <person name="Nagy L."/>
            <person name="Hibbett D."/>
            <person name="Henrissat B."/>
            <person name="Matheny P.B."/>
            <person name="Labbe J."/>
            <person name="Martin A.F."/>
        </authorList>
    </citation>
    <scope>NUCLEOTIDE SEQUENCE</scope>
    <source>
        <strain evidence="1">BPL698</strain>
    </source>
</reference>
<protein>
    <submittedName>
        <fullName evidence="1">Sterol-sensing domain of SREBP cleavage-activation-domain-containing protein</fullName>
    </submittedName>
</protein>
<evidence type="ECO:0000313" key="2">
    <source>
        <dbReference type="Proteomes" id="UP001207468"/>
    </source>
</evidence>
<sequence length="1201" mass="130288">MDTVGPLLLLRVRTTGHRLFHRFGLHCATHQIRVILISAVVITSLFYPALAIYSSSQPRFLAHFSSQILDPFLAADAISSYDAQHHLRDIWAAHDGFHVREDPVVRARCGVEQTLRVERVLVYNSASADSEVLSRRLLRAILHLEHQISNALAARKVPCLRRPDGRCLVISPLMFWHHEERALMADTNVLNTLAPSNNVSVAGVPIEPQMVVAWRDKSEYSSVDAGSTVFLALTYFFPEKDCLGKTGHTLWLQILEDASKNSADLITETQQPKLFALEYTTRNSSSTDTSVLTVFIYLAYIALAITFSQFMQKGLPVHDGIGLIFTGVIEVLVSTITSLSVCALVGFRVTMVPWGIFPLVIMFIGAENMFSLVEAVVKTSITLPVKERIAEGLSRAGTSNSLKVLTYNVILGIIAFFARGATRQFCAFAVVVLVAHWFLVHTFFVAVLSIDLQRLELEELLQQNASYTPSIQPAAPGQIVQSDGIGRKVMTVLHGLLPGRANKNISLLLLLATTGTLCFVTSPAARLSDTPIIPTSIPLAQQRKQDLLLGAEDPAWHTWRLLNPREDPLLHLRIEAPTLLMFRPADAAQPITRTQPSSLLSYSWIMRTSAWMARIVILPIAATVAALYALLLYLLKDAERLEAQRHRADAEPLSILSTDPPKAPLAFAALPRAHSTDIELLAASGDGRTVAAVSIANELVLWNNGCAAPIALNTADALDVGPSNLSPVITALTLDDMGSFCVAGTGAGIVAIWALPAPAGGRPQRVLRGASSGVTGLHFVNFQIPRRATPISFTRPDQLPTVFVAHENGKLVEWDSSKLDCRIVVSPPQRRCVVWSTILRIPDTSRLVGGFANEDGSLDIVDLVPGFDPPLVSECHLQVGNSADTVANFHACILELDSKEVLSPSGTVKPSSCIALFDEPYGALKFLRICATPSKPCIRCGVPSSNEFVLILTAGPIVHFFRLFLPPENSTSTAASSSRCTCPHNSSPLSASPWVSSRGLHCPNTRPSTPVPPRSRHASISEDSTPFPVSGHGVLSRRASEKDSLRRAAAPDTLVVPETVSDAPLGPSQSTTCERGAWDVTGSKVVGLRRRSRKPLDAGMCDTAHLSVHAQRDHGLSAASLERWEAWTFDPVEARISTSPLAALEPVTPPAFVARPAVSRETPRLPFTRVRPLVSGRTCFLAGFGNTVGLLMPTDAEKDAN</sequence>